<dbReference type="InterPro" id="IPR050259">
    <property type="entry name" value="SDR"/>
</dbReference>
<dbReference type="SUPFAM" id="SSF51735">
    <property type="entry name" value="NAD(P)-binding Rossmann-fold domains"/>
    <property type="match status" value="1"/>
</dbReference>
<dbReference type="InterPro" id="IPR002347">
    <property type="entry name" value="SDR_fam"/>
</dbReference>
<dbReference type="OrthoDB" id="9781117at2"/>
<comment type="similarity">
    <text evidence="1">Belongs to the short-chain dehydrogenases/reductases (SDR) family.</text>
</comment>
<dbReference type="InterPro" id="IPR020904">
    <property type="entry name" value="Sc_DH/Rdtase_CS"/>
</dbReference>
<dbReference type="Pfam" id="PF00106">
    <property type="entry name" value="adh_short"/>
    <property type="match status" value="1"/>
</dbReference>
<dbReference type="PRINTS" id="PR00081">
    <property type="entry name" value="GDHRDH"/>
</dbReference>
<dbReference type="GO" id="GO:0032787">
    <property type="term" value="P:monocarboxylic acid metabolic process"/>
    <property type="evidence" value="ECO:0007669"/>
    <property type="project" value="UniProtKB-ARBA"/>
</dbReference>
<dbReference type="PROSITE" id="PS00061">
    <property type="entry name" value="ADH_SHORT"/>
    <property type="match status" value="1"/>
</dbReference>
<gene>
    <name evidence="3" type="ORF">B1H20_30205</name>
</gene>
<dbReference type="RefSeq" id="WP_030190382.1">
    <property type="nucleotide sequence ID" value="NZ_CP020570.1"/>
</dbReference>
<reference evidence="3 4" key="1">
    <citation type="submission" date="2017-03" db="EMBL/GenBank/DDBJ databases">
        <title>Complete Genome Sequence of a natural compounds producer, Streptomyces violaceus S21.</title>
        <authorList>
            <person name="Zhong C."/>
            <person name="Zhao Z."/>
            <person name="Fu J."/>
            <person name="Zong G."/>
            <person name="Qin R."/>
            <person name="Cao G."/>
        </authorList>
    </citation>
    <scope>NUCLEOTIDE SEQUENCE [LARGE SCALE GENOMIC DNA]</scope>
    <source>
        <strain evidence="3 4">S21</strain>
    </source>
</reference>
<sequence length="271" mass="27927">MSAEGGAGAPPVALVAGASSGIGAAVARRLAARGSAVALVGRREAELKEVAESIRAAGGTALPLALDLAEEGAPADAVAMTAAALGPVGLLVCSAGAIRLAAVHETEERHWERQLRVNLTVPFLLAREVLPGMRERGCGWVVNIGSGVGSEVVPGSGGYGVSKHAVHRLTELIHEENRDRGVRAVTVAPGWVATRLAARPADLGVPEEEVLDAEDIADTVAWLLDRPARMSVGPLIRVEPTASRAAAGDAMTRHLNRSRAEGAGRAAEENR</sequence>
<evidence type="ECO:0000313" key="3">
    <source>
        <dbReference type="EMBL" id="ARF65206.1"/>
    </source>
</evidence>
<organism evidence="3 4">
    <name type="scientific">Streptomyces violaceoruber</name>
    <dbReference type="NCBI Taxonomy" id="1935"/>
    <lineage>
        <taxon>Bacteria</taxon>
        <taxon>Bacillati</taxon>
        <taxon>Actinomycetota</taxon>
        <taxon>Actinomycetes</taxon>
        <taxon>Kitasatosporales</taxon>
        <taxon>Streptomycetaceae</taxon>
        <taxon>Streptomyces</taxon>
        <taxon>Streptomyces violaceoruber group</taxon>
    </lineage>
</organism>
<evidence type="ECO:0000256" key="2">
    <source>
        <dbReference type="SAM" id="MobiDB-lite"/>
    </source>
</evidence>
<accession>A0A1V0UJE4</accession>
<proteinExistence type="inferred from homology"/>
<dbReference type="Proteomes" id="UP000192445">
    <property type="component" value="Chromosome"/>
</dbReference>
<dbReference type="AlphaFoldDB" id="A0A1V0UJE4"/>
<feature type="region of interest" description="Disordered" evidence="2">
    <location>
        <begin position="243"/>
        <end position="271"/>
    </location>
</feature>
<protein>
    <submittedName>
        <fullName evidence="3">Acetoacetyl-CoA reductase</fullName>
    </submittedName>
</protein>
<feature type="compositionally biased region" description="Basic and acidic residues" evidence="2">
    <location>
        <begin position="258"/>
        <end position="271"/>
    </location>
</feature>
<evidence type="ECO:0000313" key="4">
    <source>
        <dbReference type="Proteomes" id="UP000192445"/>
    </source>
</evidence>
<dbReference type="PANTHER" id="PTHR42879">
    <property type="entry name" value="3-OXOACYL-(ACYL-CARRIER-PROTEIN) REDUCTASE"/>
    <property type="match status" value="1"/>
</dbReference>
<dbReference type="Gene3D" id="3.40.50.720">
    <property type="entry name" value="NAD(P)-binding Rossmann-like Domain"/>
    <property type="match status" value="1"/>
</dbReference>
<dbReference type="STRING" id="1935.B1H20_30205"/>
<dbReference type="InterPro" id="IPR036291">
    <property type="entry name" value="NAD(P)-bd_dom_sf"/>
</dbReference>
<dbReference type="KEGG" id="svu:B1H20_30205"/>
<dbReference type="CDD" id="cd05233">
    <property type="entry name" value="SDR_c"/>
    <property type="match status" value="1"/>
</dbReference>
<evidence type="ECO:0000256" key="1">
    <source>
        <dbReference type="ARBA" id="ARBA00006484"/>
    </source>
</evidence>
<name>A0A1V0UJE4_STRVN</name>
<dbReference type="PANTHER" id="PTHR42879:SF2">
    <property type="entry name" value="3-OXOACYL-[ACYL-CARRIER-PROTEIN] REDUCTASE FABG"/>
    <property type="match status" value="1"/>
</dbReference>
<dbReference type="EMBL" id="CP020570">
    <property type="protein sequence ID" value="ARF65206.1"/>
    <property type="molecule type" value="Genomic_DNA"/>
</dbReference>